<evidence type="ECO:0000256" key="6">
    <source>
        <dbReference type="ARBA" id="ARBA00022448"/>
    </source>
</evidence>
<evidence type="ECO:0000256" key="7">
    <source>
        <dbReference type="ARBA" id="ARBA00022449"/>
    </source>
</evidence>
<evidence type="ECO:0000256" key="1">
    <source>
        <dbReference type="ARBA" id="ARBA00004107"/>
    </source>
</evidence>
<evidence type="ECO:0000256" key="36">
    <source>
        <dbReference type="SAM" id="Phobius"/>
    </source>
</evidence>
<comment type="subunit">
    <text evidence="31">Homodimer. Interacts (via lysosomal targeting motif) with AP3D1; in AP-3-mediated transport to lysosomes. Interacts with TMEM163.</text>
</comment>
<feature type="transmembrane region" description="Helical" evidence="36">
    <location>
        <begin position="184"/>
        <end position="205"/>
    </location>
</feature>
<dbReference type="OrthoDB" id="9944568at2759"/>
<keyword evidence="10 36" id="KW-0812">Transmembrane</keyword>
<evidence type="ECO:0000313" key="40">
    <source>
        <dbReference type="Proteomes" id="UP001148018"/>
    </source>
</evidence>
<comment type="catalytic activity">
    <reaction evidence="28">
        <text>Zn(2+)(in) + 2 H(+)(out) = Zn(2+)(out) + 2 H(+)(in)</text>
        <dbReference type="Rhea" id="RHEA:72627"/>
        <dbReference type="ChEBI" id="CHEBI:15378"/>
        <dbReference type="ChEBI" id="CHEBI:29105"/>
    </reaction>
</comment>
<comment type="function">
    <text evidence="29">Electroneutral proton-coupled antiporter concentrating zinc ions into a variety of intracellular organelles including endosomes, zymogen granules and mitochondria. Thereby, plays a crucial role in cellular zinc homeostasis to confer upon cells protection against its potential cytotoxicity. Regulates the zinc concentration of milk, through the transport of zinc ions into secretory vesicles of mammary cells. By concentrating zinc ions into lysosomes participates to lysosomal-mediated cell death during early mammary gland involution.</text>
</comment>
<evidence type="ECO:0000256" key="35">
    <source>
        <dbReference type="SAM" id="MobiDB-lite"/>
    </source>
</evidence>
<keyword evidence="13" id="KW-0999">Mitochondrion inner membrane</keyword>
<evidence type="ECO:0000256" key="14">
    <source>
        <dbReference type="ARBA" id="ARBA00022833"/>
    </source>
</evidence>
<dbReference type="InterPro" id="IPR050681">
    <property type="entry name" value="CDF/SLC30A"/>
</dbReference>
<dbReference type="Pfam" id="PF16916">
    <property type="entry name" value="ZT_dimer"/>
    <property type="match status" value="1"/>
</dbReference>
<dbReference type="FunFam" id="1.20.1510.10:FF:000011">
    <property type="entry name" value="zinc transporter 2 isoform X1"/>
    <property type="match status" value="1"/>
</dbReference>
<dbReference type="GO" id="GO:0005743">
    <property type="term" value="C:mitochondrial inner membrane"/>
    <property type="evidence" value="ECO:0007669"/>
    <property type="project" value="UniProtKB-SubCell"/>
</dbReference>
<dbReference type="InterPro" id="IPR027470">
    <property type="entry name" value="Cation_efflux_CTD"/>
</dbReference>
<evidence type="ECO:0000256" key="15">
    <source>
        <dbReference type="ARBA" id="ARBA00022906"/>
    </source>
</evidence>
<evidence type="ECO:0000256" key="32">
    <source>
        <dbReference type="ARBA" id="ARBA00070392"/>
    </source>
</evidence>
<dbReference type="GO" id="GO:0030672">
    <property type="term" value="C:synaptic vesicle membrane"/>
    <property type="evidence" value="ECO:0007669"/>
    <property type="project" value="UniProtKB-SubCell"/>
</dbReference>
<sequence length="434" mass="47686">MDSNVKNTEKSQLMHDKNAQMYSLKSKSTPPPSEGEYPCSAPFQNGGVTGPVQITRPVGAHCHGNKALASEERGDRRLAQKKLCIASAVCLVFMIGEVIGGYLAHSLAIMTDAAHLLTDLGSMMVSLFSLWISSRPPTKTMSFGWHRSEILGALVSVMSIWIVTGVLVYLAIERIVRDDYEINGHVMLLTSGCAVIVNIIMAYILHHSTTFHGHGEGYQQIEESGVSSVAHGHSHALLGGHDNTSVRAAFIHVVGDLLQSVGVMVAAIVIFFRPEYKIADPICTFLFSIFVLCTTLTILKEVFRILMEGAPKGIEFSSVKEVLLSLEAVKAAHCLHLWALTAGQSMVSVHLAVDEGADPHRVLREATELLQTKFGFISVTIQELVMFRRQWTRSSPAWPTEATQAWQLMLGLNRTWGRRQRAECCVCRAVSYNA</sequence>
<evidence type="ECO:0000256" key="10">
    <source>
        <dbReference type="ARBA" id="ARBA00022692"/>
    </source>
</evidence>
<keyword evidence="11" id="KW-0479">Metal-binding</keyword>
<dbReference type="GO" id="GO:0005765">
    <property type="term" value="C:lysosomal membrane"/>
    <property type="evidence" value="ECO:0007669"/>
    <property type="project" value="UniProtKB-SubCell"/>
</dbReference>
<keyword evidence="16 36" id="KW-1133">Transmembrane helix</keyword>
<keyword evidence="9" id="KW-0771">Synaptosome</keyword>
<keyword evidence="6" id="KW-0813">Transport</keyword>
<proteinExistence type="inferred from homology"/>
<dbReference type="GO" id="GO:0043005">
    <property type="term" value="C:neuron projection"/>
    <property type="evidence" value="ECO:0007669"/>
    <property type="project" value="UniProtKB-KW"/>
</dbReference>
<dbReference type="InterPro" id="IPR036837">
    <property type="entry name" value="Cation_efflux_CTD_sf"/>
</dbReference>
<evidence type="ECO:0000256" key="25">
    <source>
        <dbReference type="ARBA" id="ARBA00040652"/>
    </source>
</evidence>
<keyword evidence="19" id="KW-0496">Mitochondrion</keyword>
<dbReference type="SUPFAM" id="SSF161111">
    <property type="entry name" value="Cation efflux protein transmembrane domain-like"/>
    <property type="match status" value="1"/>
</dbReference>
<keyword evidence="40" id="KW-1185">Reference proteome</keyword>
<feature type="transmembrane region" description="Helical" evidence="36">
    <location>
        <begin position="278"/>
        <end position="299"/>
    </location>
</feature>
<evidence type="ECO:0000256" key="2">
    <source>
        <dbReference type="ARBA" id="ARBA00004155"/>
    </source>
</evidence>
<dbReference type="InterPro" id="IPR027469">
    <property type="entry name" value="Cation_efflux_TMD_sf"/>
</dbReference>
<name>A0A9Q0IQB5_9TELE</name>
<keyword evidence="22" id="KW-0968">Cytoplasmic vesicle</keyword>
<dbReference type="InterPro" id="IPR058533">
    <property type="entry name" value="Cation_efflux_TM"/>
</dbReference>
<dbReference type="Pfam" id="PF01545">
    <property type="entry name" value="Cation_efflux"/>
    <property type="match status" value="1"/>
</dbReference>
<keyword evidence="15" id="KW-0864">Zinc transport</keyword>
<dbReference type="GO" id="GO:0005886">
    <property type="term" value="C:plasma membrane"/>
    <property type="evidence" value="ECO:0007669"/>
    <property type="project" value="TreeGrafter"/>
</dbReference>
<keyword evidence="8" id="KW-0597">Phosphoprotein</keyword>
<dbReference type="GO" id="GO:0046872">
    <property type="term" value="F:metal ion binding"/>
    <property type="evidence" value="ECO:0007669"/>
    <property type="project" value="UniProtKB-KW"/>
</dbReference>
<evidence type="ECO:0000256" key="29">
    <source>
        <dbReference type="ARBA" id="ARBA00053997"/>
    </source>
</evidence>
<feature type="domain" description="Cation efflux protein cytoplasmic" evidence="38">
    <location>
        <begin position="311"/>
        <end position="382"/>
    </location>
</feature>
<dbReference type="GO" id="GO:0005385">
    <property type="term" value="F:zinc ion transmembrane transporter activity"/>
    <property type="evidence" value="ECO:0007669"/>
    <property type="project" value="TreeGrafter"/>
</dbReference>
<feature type="compositionally biased region" description="Basic and acidic residues" evidence="35">
    <location>
        <begin position="7"/>
        <end position="18"/>
    </location>
</feature>
<dbReference type="GO" id="GO:0015297">
    <property type="term" value="F:antiporter activity"/>
    <property type="evidence" value="ECO:0007669"/>
    <property type="project" value="UniProtKB-KW"/>
</dbReference>
<dbReference type="Proteomes" id="UP001148018">
    <property type="component" value="Unassembled WGS sequence"/>
</dbReference>
<evidence type="ECO:0000256" key="4">
    <source>
        <dbReference type="ARBA" id="ARBA00004644"/>
    </source>
</evidence>
<evidence type="ECO:0000256" key="28">
    <source>
        <dbReference type="ARBA" id="ARBA00048349"/>
    </source>
</evidence>
<feature type="transmembrane region" description="Helical" evidence="36">
    <location>
        <begin position="83"/>
        <end position="107"/>
    </location>
</feature>
<evidence type="ECO:0000256" key="23">
    <source>
        <dbReference type="ARBA" id="ARBA00034102"/>
    </source>
</evidence>
<feature type="transmembrane region" description="Helical" evidence="36">
    <location>
        <begin position="153"/>
        <end position="172"/>
    </location>
</feature>
<evidence type="ECO:0000256" key="22">
    <source>
        <dbReference type="ARBA" id="ARBA00023329"/>
    </source>
</evidence>
<keyword evidence="20 36" id="KW-0472">Membrane</keyword>
<evidence type="ECO:0000256" key="30">
    <source>
        <dbReference type="ARBA" id="ARBA00060459"/>
    </source>
</evidence>
<dbReference type="SUPFAM" id="SSF160240">
    <property type="entry name" value="Cation efflux protein cytoplasmic domain-like"/>
    <property type="match status" value="1"/>
</dbReference>
<evidence type="ECO:0000256" key="24">
    <source>
        <dbReference type="ARBA" id="ARBA00037129"/>
    </source>
</evidence>
<feature type="region of interest" description="Disordered" evidence="35">
    <location>
        <begin position="1"/>
        <end position="42"/>
    </location>
</feature>
<dbReference type="PANTHER" id="PTHR11562:SF30">
    <property type="entry name" value="PROTON-COUPLED ZINC ANTIPORTER SLC30A3-RELATED"/>
    <property type="match status" value="1"/>
</dbReference>
<dbReference type="Gene3D" id="1.20.1510.10">
    <property type="entry name" value="Cation efflux protein transmembrane domain"/>
    <property type="match status" value="1"/>
</dbReference>
<evidence type="ECO:0000256" key="19">
    <source>
        <dbReference type="ARBA" id="ARBA00023128"/>
    </source>
</evidence>
<evidence type="ECO:0000256" key="12">
    <source>
        <dbReference type="ARBA" id="ARBA00022753"/>
    </source>
</evidence>
<comment type="similarity">
    <text evidence="5">Belongs to the cation diffusion facilitator (CDF) transporter (TC 2.A.4) family. SLC30A subfamily.</text>
</comment>
<dbReference type="InterPro" id="IPR002524">
    <property type="entry name" value="Cation_efflux"/>
</dbReference>
<comment type="function">
    <text evidence="24">Probable proton-coupled zinc ion antiporter mediating the import of zinc from cytoplasm into synaptic vesicles and participating to cellular zinc ion homeostasis in the brain.</text>
</comment>
<reference evidence="39" key="1">
    <citation type="submission" date="2022-07" db="EMBL/GenBank/DDBJ databases">
        <title>Chromosome-level genome of Muraenolepis orangiensis.</title>
        <authorList>
            <person name="Kim J."/>
        </authorList>
    </citation>
    <scope>NUCLEOTIDE SEQUENCE</scope>
    <source>
        <strain evidence="39">KU_S4_2022</strain>
        <tissue evidence="39">Muscle</tissue>
    </source>
</reference>
<evidence type="ECO:0000256" key="33">
    <source>
        <dbReference type="ARBA" id="ARBA00076850"/>
    </source>
</evidence>
<feature type="transmembrane region" description="Helical" evidence="36">
    <location>
        <begin position="249"/>
        <end position="272"/>
    </location>
</feature>
<dbReference type="GO" id="GO:0010043">
    <property type="term" value="P:response to zinc ion"/>
    <property type="evidence" value="ECO:0007669"/>
    <property type="project" value="TreeGrafter"/>
</dbReference>
<organism evidence="39 40">
    <name type="scientific">Muraenolepis orangiensis</name>
    <name type="common">Patagonian moray cod</name>
    <dbReference type="NCBI Taxonomy" id="630683"/>
    <lineage>
        <taxon>Eukaryota</taxon>
        <taxon>Metazoa</taxon>
        <taxon>Chordata</taxon>
        <taxon>Craniata</taxon>
        <taxon>Vertebrata</taxon>
        <taxon>Euteleostomi</taxon>
        <taxon>Actinopterygii</taxon>
        <taxon>Neopterygii</taxon>
        <taxon>Teleostei</taxon>
        <taxon>Neoteleostei</taxon>
        <taxon>Acanthomorphata</taxon>
        <taxon>Zeiogadaria</taxon>
        <taxon>Gadariae</taxon>
        <taxon>Gadiformes</taxon>
        <taxon>Muraenolepidoidei</taxon>
        <taxon>Muraenolepididae</taxon>
        <taxon>Muraenolepis</taxon>
    </lineage>
</organism>
<evidence type="ECO:0000256" key="3">
    <source>
        <dbReference type="ARBA" id="ARBA00004448"/>
    </source>
</evidence>
<dbReference type="GO" id="GO:0042589">
    <property type="term" value="C:zymogen granule membrane"/>
    <property type="evidence" value="ECO:0007669"/>
    <property type="project" value="UniProtKB-SubCell"/>
</dbReference>
<evidence type="ECO:0000256" key="34">
    <source>
        <dbReference type="ARBA" id="ARBA00077285"/>
    </source>
</evidence>
<dbReference type="EMBL" id="JANIIK010000042">
    <property type="protein sequence ID" value="KAJ3606415.1"/>
    <property type="molecule type" value="Genomic_DNA"/>
</dbReference>
<evidence type="ECO:0000313" key="39">
    <source>
        <dbReference type="EMBL" id="KAJ3606415.1"/>
    </source>
</evidence>
<feature type="domain" description="Cation efflux protein transmembrane" evidence="37">
    <location>
        <begin position="84"/>
        <end position="307"/>
    </location>
</feature>
<keyword evidence="18" id="KW-0406">Ion transport</keyword>
<dbReference type="NCBIfam" id="TIGR01297">
    <property type="entry name" value="CDF"/>
    <property type="match status" value="1"/>
</dbReference>
<evidence type="ECO:0000256" key="26">
    <source>
        <dbReference type="ARBA" id="ARBA00042040"/>
    </source>
</evidence>
<keyword evidence="7" id="KW-0050">Antiport</keyword>
<dbReference type="AlphaFoldDB" id="A0A9Q0IQB5"/>
<keyword evidence="12" id="KW-0967">Endosome</keyword>
<accession>A0A9Q0IQB5</accession>
<evidence type="ECO:0000256" key="17">
    <source>
        <dbReference type="ARBA" id="ARBA00023018"/>
    </source>
</evidence>
<evidence type="ECO:0000256" key="11">
    <source>
        <dbReference type="ARBA" id="ARBA00022723"/>
    </source>
</evidence>
<comment type="subcellular location">
    <subcellularLocation>
        <location evidence="4">Cytoplasmic vesicle</location>
        <location evidence="4">Secretory vesicle</location>
        <location evidence="4">Synaptic vesicle membrane</location>
        <topology evidence="4">Multi-pass membrane protein</topology>
    </subcellularLocation>
    <subcellularLocation>
        <location evidence="1">Late endosome membrane</location>
        <topology evidence="1">Multi-pass membrane protein</topology>
    </subcellularLocation>
    <subcellularLocation>
        <location evidence="2">Lysosome membrane</location>
        <topology evidence="2">Multi-pass membrane protein</topology>
    </subcellularLocation>
    <subcellularLocation>
        <location evidence="3">Mitochondrion inner membrane</location>
        <topology evidence="3">Multi-pass membrane protein</topology>
    </subcellularLocation>
    <subcellularLocation>
        <location evidence="23">Synapse</location>
        <location evidence="23">Synaptosome</location>
    </subcellularLocation>
    <subcellularLocation>
        <location evidence="30">Zymogen granule membrane</location>
        <topology evidence="30">Multi-pass membrane protein</topology>
    </subcellularLocation>
</comment>
<evidence type="ECO:0000259" key="37">
    <source>
        <dbReference type="Pfam" id="PF01545"/>
    </source>
</evidence>
<evidence type="ECO:0000256" key="18">
    <source>
        <dbReference type="ARBA" id="ARBA00023065"/>
    </source>
</evidence>
<keyword evidence="17" id="KW-0770">Synapse</keyword>
<evidence type="ECO:0000256" key="5">
    <source>
        <dbReference type="ARBA" id="ARBA00008873"/>
    </source>
</evidence>
<keyword evidence="14" id="KW-0862">Zinc</keyword>
<evidence type="ECO:0000256" key="27">
    <source>
        <dbReference type="ARBA" id="ARBA00042216"/>
    </source>
</evidence>
<gene>
    <name evidence="39" type="ORF">NHX12_025936</name>
</gene>
<comment type="caution">
    <text evidence="39">The sequence shown here is derived from an EMBL/GenBank/DDBJ whole genome shotgun (WGS) entry which is preliminary data.</text>
</comment>
<evidence type="ECO:0000256" key="9">
    <source>
        <dbReference type="ARBA" id="ARBA00022599"/>
    </source>
</evidence>
<evidence type="ECO:0000256" key="21">
    <source>
        <dbReference type="ARBA" id="ARBA00023228"/>
    </source>
</evidence>
<evidence type="ECO:0000256" key="31">
    <source>
        <dbReference type="ARBA" id="ARBA00061875"/>
    </source>
</evidence>
<evidence type="ECO:0000256" key="16">
    <source>
        <dbReference type="ARBA" id="ARBA00022989"/>
    </source>
</evidence>
<dbReference type="GO" id="GO:0062111">
    <property type="term" value="P:zinc ion import into organelle"/>
    <property type="evidence" value="ECO:0007669"/>
    <property type="project" value="UniProtKB-ARBA"/>
</dbReference>
<protein>
    <recommendedName>
        <fullName evidence="25">Probable proton-coupled zinc antiporter SLC30A3</fullName>
    </recommendedName>
    <alternativeName>
        <fullName evidence="32">Proton-coupled zinc antiporter SLC30A2</fullName>
    </alternativeName>
    <alternativeName>
        <fullName evidence="34">Solute carrier family 30 member 2</fullName>
    </alternativeName>
    <alternativeName>
        <fullName evidence="27">Solute carrier family 30 member 3</fullName>
    </alternativeName>
    <alternativeName>
        <fullName evidence="33">Zinc transporter 2</fullName>
    </alternativeName>
    <alternativeName>
        <fullName evidence="26">Zinc transporter 3</fullName>
    </alternativeName>
</protein>
<dbReference type="GO" id="GO:0031902">
    <property type="term" value="C:late endosome membrane"/>
    <property type="evidence" value="ECO:0007669"/>
    <property type="project" value="UniProtKB-SubCell"/>
</dbReference>
<evidence type="ECO:0000256" key="13">
    <source>
        <dbReference type="ARBA" id="ARBA00022792"/>
    </source>
</evidence>
<evidence type="ECO:0000256" key="8">
    <source>
        <dbReference type="ARBA" id="ARBA00022553"/>
    </source>
</evidence>
<evidence type="ECO:0000259" key="38">
    <source>
        <dbReference type="Pfam" id="PF16916"/>
    </source>
</evidence>
<dbReference type="PANTHER" id="PTHR11562">
    <property type="entry name" value="CATION EFFLUX PROTEIN/ ZINC TRANSPORTER"/>
    <property type="match status" value="1"/>
</dbReference>
<evidence type="ECO:0000256" key="20">
    <source>
        <dbReference type="ARBA" id="ARBA00023136"/>
    </source>
</evidence>
<keyword evidence="21" id="KW-0458">Lysosome</keyword>